<accession>A0A2S4L566</accession>
<evidence type="ECO:0000256" key="2">
    <source>
        <dbReference type="ARBA" id="ARBA00009726"/>
    </source>
</evidence>
<organism evidence="16 17">
    <name type="scientific">Tolypocladium paradoxum</name>
    <dbReference type="NCBI Taxonomy" id="94208"/>
    <lineage>
        <taxon>Eukaryota</taxon>
        <taxon>Fungi</taxon>
        <taxon>Dikarya</taxon>
        <taxon>Ascomycota</taxon>
        <taxon>Pezizomycotina</taxon>
        <taxon>Sordariomycetes</taxon>
        <taxon>Hypocreomycetidae</taxon>
        <taxon>Hypocreales</taxon>
        <taxon>Ophiocordycipitaceae</taxon>
        <taxon>Tolypocladium</taxon>
    </lineage>
</organism>
<dbReference type="GO" id="GO:0042592">
    <property type="term" value="P:homeostatic process"/>
    <property type="evidence" value="ECO:0007669"/>
    <property type="project" value="UniProtKB-ARBA"/>
</dbReference>
<dbReference type="CDD" id="cd18603">
    <property type="entry name" value="ABC_6TM_MRP1_2_3_6_D2_like"/>
    <property type="match status" value="1"/>
</dbReference>
<feature type="domain" description="ABC transporter" evidence="14">
    <location>
        <begin position="626"/>
        <end position="851"/>
    </location>
</feature>
<keyword evidence="5" id="KW-0926">Vacuole</keyword>
<dbReference type="InterPro" id="IPR003439">
    <property type="entry name" value="ABC_transporter-like_ATP-bd"/>
</dbReference>
<dbReference type="Pfam" id="PF24357">
    <property type="entry name" value="TMD0_ABC"/>
    <property type="match status" value="1"/>
</dbReference>
<proteinExistence type="inferred from homology"/>
<dbReference type="InterPro" id="IPR056227">
    <property type="entry name" value="TMD0_ABC"/>
</dbReference>
<dbReference type="FunFam" id="1.20.1560.10:FF:000020">
    <property type="entry name" value="ABC metal ion transporter"/>
    <property type="match status" value="1"/>
</dbReference>
<feature type="transmembrane region" description="Helical" evidence="13">
    <location>
        <begin position="101"/>
        <end position="120"/>
    </location>
</feature>
<evidence type="ECO:0000259" key="14">
    <source>
        <dbReference type="PROSITE" id="PS50893"/>
    </source>
</evidence>
<dbReference type="SUPFAM" id="SSF90123">
    <property type="entry name" value="ABC transporter transmembrane region"/>
    <property type="match status" value="2"/>
</dbReference>
<gene>
    <name evidence="16" type="ORF">TPAR_02210</name>
</gene>
<evidence type="ECO:0000256" key="11">
    <source>
        <dbReference type="ARBA" id="ARBA00022989"/>
    </source>
</evidence>
<feature type="transmembrane region" description="Helical" evidence="13">
    <location>
        <begin position="963"/>
        <end position="990"/>
    </location>
</feature>
<dbReference type="CDD" id="cd03244">
    <property type="entry name" value="ABCC_MRP_domain2"/>
    <property type="match status" value="1"/>
</dbReference>
<feature type="transmembrane region" description="Helical" evidence="13">
    <location>
        <begin position="1063"/>
        <end position="1082"/>
    </location>
</feature>
<dbReference type="GO" id="GO:0000329">
    <property type="term" value="C:fungal-type vacuole membrane"/>
    <property type="evidence" value="ECO:0007669"/>
    <property type="project" value="UniProtKB-ARBA"/>
</dbReference>
<name>A0A2S4L566_9HYPO</name>
<comment type="similarity">
    <text evidence="2">Belongs to the ABC transporter superfamily. ABCC family. Conjugate transporter (TC 3.A.1.208) subfamily.</text>
</comment>
<dbReference type="GO" id="GO:0005524">
    <property type="term" value="F:ATP binding"/>
    <property type="evidence" value="ECO:0007669"/>
    <property type="project" value="UniProtKB-KW"/>
</dbReference>
<feature type="domain" description="ABC transmembrane type-1" evidence="15">
    <location>
        <begin position="310"/>
        <end position="590"/>
    </location>
</feature>
<dbReference type="Pfam" id="PF00005">
    <property type="entry name" value="ABC_tran"/>
    <property type="match status" value="2"/>
</dbReference>
<dbReference type="InterPro" id="IPR027417">
    <property type="entry name" value="P-loop_NTPase"/>
</dbReference>
<keyword evidence="10" id="KW-1278">Translocase</keyword>
<dbReference type="PROSITE" id="PS50929">
    <property type="entry name" value="ABC_TM1F"/>
    <property type="match status" value="2"/>
</dbReference>
<dbReference type="FunFam" id="3.40.50.300:FF:000565">
    <property type="entry name" value="ABC bile acid transporter"/>
    <property type="match status" value="1"/>
</dbReference>
<dbReference type="InterPro" id="IPR017871">
    <property type="entry name" value="ABC_transporter-like_CS"/>
</dbReference>
<evidence type="ECO:0000256" key="7">
    <source>
        <dbReference type="ARBA" id="ARBA00022737"/>
    </source>
</evidence>
<evidence type="ECO:0000256" key="6">
    <source>
        <dbReference type="ARBA" id="ARBA00022692"/>
    </source>
</evidence>
<feature type="transmembrane region" description="Helical" evidence="13">
    <location>
        <begin position="191"/>
        <end position="214"/>
    </location>
</feature>
<keyword evidence="4" id="KW-0597">Phosphoprotein</keyword>
<evidence type="ECO:0000256" key="12">
    <source>
        <dbReference type="ARBA" id="ARBA00023136"/>
    </source>
</evidence>
<evidence type="ECO:0000313" key="17">
    <source>
        <dbReference type="Proteomes" id="UP000237481"/>
    </source>
</evidence>
<dbReference type="InterPro" id="IPR050173">
    <property type="entry name" value="ABC_transporter_C-like"/>
</dbReference>
<feature type="domain" description="ABC transmembrane type-1" evidence="15">
    <location>
        <begin position="923"/>
        <end position="1207"/>
    </location>
</feature>
<feature type="transmembrane region" description="Helical" evidence="13">
    <location>
        <begin position="530"/>
        <end position="551"/>
    </location>
</feature>
<dbReference type="SUPFAM" id="SSF52540">
    <property type="entry name" value="P-loop containing nucleoside triphosphate hydrolases"/>
    <property type="match status" value="2"/>
</dbReference>
<evidence type="ECO:0000256" key="1">
    <source>
        <dbReference type="ARBA" id="ARBA00004128"/>
    </source>
</evidence>
<feature type="transmembrane region" description="Helical" evidence="13">
    <location>
        <begin position="132"/>
        <end position="150"/>
    </location>
</feature>
<evidence type="ECO:0000256" key="5">
    <source>
        <dbReference type="ARBA" id="ARBA00022554"/>
    </source>
</evidence>
<dbReference type="PROSITE" id="PS50893">
    <property type="entry name" value="ABC_TRANSPORTER_2"/>
    <property type="match status" value="2"/>
</dbReference>
<dbReference type="PANTHER" id="PTHR24223:SF443">
    <property type="entry name" value="MULTIDRUG-RESISTANCE LIKE PROTEIN 1, ISOFORM I"/>
    <property type="match status" value="1"/>
</dbReference>
<keyword evidence="11 13" id="KW-1133">Transmembrane helix</keyword>
<feature type="transmembrane region" description="Helical" evidence="13">
    <location>
        <begin position="162"/>
        <end position="179"/>
    </location>
</feature>
<dbReference type="CDD" id="cd03250">
    <property type="entry name" value="ABCC_MRP_domain1"/>
    <property type="match status" value="1"/>
</dbReference>
<keyword evidence="17" id="KW-1185">Reference proteome</keyword>
<dbReference type="InterPro" id="IPR011527">
    <property type="entry name" value="ABC1_TM_dom"/>
</dbReference>
<evidence type="ECO:0000256" key="4">
    <source>
        <dbReference type="ARBA" id="ARBA00022553"/>
    </source>
</evidence>
<dbReference type="STRING" id="94208.A0A2S4L566"/>
<evidence type="ECO:0000256" key="9">
    <source>
        <dbReference type="ARBA" id="ARBA00022840"/>
    </source>
</evidence>
<feature type="transmembrane region" description="Helical" evidence="13">
    <location>
        <begin position="920"/>
        <end position="943"/>
    </location>
</feature>
<comment type="caution">
    <text evidence="16">The sequence shown here is derived from an EMBL/GenBank/DDBJ whole genome shotgun (WGS) entry which is preliminary data.</text>
</comment>
<dbReference type="Pfam" id="PF00664">
    <property type="entry name" value="ABC_membrane"/>
    <property type="match status" value="2"/>
</dbReference>
<feature type="transmembrane region" description="Helical" evidence="13">
    <location>
        <begin position="440"/>
        <end position="461"/>
    </location>
</feature>
<protein>
    <submittedName>
        <fullName evidence="16">ABC transporter</fullName>
    </submittedName>
</protein>
<keyword evidence="9" id="KW-0067">ATP-binding</keyword>
<keyword evidence="3" id="KW-0813">Transport</keyword>
<dbReference type="GO" id="GO:0140359">
    <property type="term" value="F:ABC-type transporter activity"/>
    <property type="evidence" value="ECO:0007669"/>
    <property type="project" value="InterPro"/>
</dbReference>
<evidence type="ECO:0000256" key="3">
    <source>
        <dbReference type="ARBA" id="ARBA00022448"/>
    </source>
</evidence>
<comment type="subcellular location">
    <subcellularLocation>
        <location evidence="1">Vacuole membrane</location>
        <topology evidence="1">Multi-pass membrane protein</topology>
    </subcellularLocation>
</comment>
<dbReference type="Gene3D" id="1.20.1560.10">
    <property type="entry name" value="ABC transporter type 1, transmembrane domain"/>
    <property type="match status" value="2"/>
</dbReference>
<dbReference type="InterPro" id="IPR003593">
    <property type="entry name" value="AAA+_ATPase"/>
</dbReference>
<evidence type="ECO:0000256" key="8">
    <source>
        <dbReference type="ARBA" id="ARBA00022741"/>
    </source>
</evidence>
<dbReference type="Proteomes" id="UP000237481">
    <property type="component" value="Unassembled WGS sequence"/>
</dbReference>
<dbReference type="SMART" id="SM00382">
    <property type="entry name" value="AAA"/>
    <property type="match status" value="2"/>
</dbReference>
<dbReference type="EMBL" id="PKSG01000233">
    <property type="protein sequence ID" value="POR37584.1"/>
    <property type="molecule type" value="Genomic_DNA"/>
</dbReference>
<dbReference type="OrthoDB" id="6500128at2759"/>
<keyword evidence="6 13" id="KW-0812">Transmembrane</keyword>
<keyword evidence="8" id="KW-0547">Nucleotide-binding</keyword>
<feature type="transmembrane region" description="Helical" evidence="13">
    <location>
        <begin position="563"/>
        <end position="585"/>
    </location>
</feature>
<feature type="domain" description="ABC transporter" evidence="14">
    <location>
        <begin position="1244"/>
        <end position="1502"/>
    </location>
</feature>
<feature type="transmembrane region" description="Helical" evidence="13">
    <location>
        <begin position="1153"/>
        <end position="1172"/>
    </location>
</feature>
<dbReference type="CDD" id="cd18595">
    <property type="entry name" value="ABC_6TM_MRP1_2_3_6_D1_like"/>
    <property type="match status" value="1"/>
</dbReference>
<evidence type="ECO:0000256" key="10">
    <source>
        <dbReference type="ARBA" id="ARBA00022967"/>
    </source>
</evidence>
<dbReference type="GO" id="GO:0016887">
    <property type="term" value="F:ATP hydrolysis activity"/>
    <property type="evidence" value="ECO:0007669"/>
    <property type="project" value="InterPro"/>
</dbReference>
<evidence type="ECO:0000256" key="13">
    <source>
        <dbReference type="SAM" id="Phobius"/>
    </source>
</evidence>
<dbReference type="FunFam" id="3.40.50.300:FF:000450">
    <property type="entry name" value="ABC transporter C family member 2"/>
    <property type="match status" value="1"/>
</dbReference>
<evidence type="ECO:0000259" key="15">
    <source>
        <dbReference type="PROSITE" id="PS50929"/>
    </source>
</evidence>
<feature type="transmembrane region" description="Helical" evidence="13">
    <location>
        <begin position="1039"/>
        <end position="1057"/>
    </location>
</feature>
<dbReference type="Gene3D" id="3.40.50.300">
    <property type="entry name" value="P-loop containing nucleotide triphosphate hydrolases"/>
    <property type="match status" value="2"/>
</dbReference>
<feature type="transmembrane region" description="Helical" evidence="13">
    <location>
        <begin position="60"/>
        <end position="81"/>
    </location>
</feature>
<dbReference type="FunFam" id="1.20.1560.10:FF:000001">
    <property type="entry name" value="ATP-binding cassette subfamily C member 1"/>
    <property type="match status" value="1"/>
</dbReference>
<dbReference type="PROSITE" id="PS00211">
    <property type="entry name" value="ABC_TRANSPORTER_1"/>
    <property type="match status" value="2"/>
</dbReference>
<dbReference type="PANTHER" id="PTHR24223">
    <property type="entry name" value="ATP-BINDING CASSETTE SUB-FAMILY C"/>
    <property type="match status" value="1"/>
</dbReference>
<evidence type="ECO:0000313" key="16">
    <source>
        <dbReference type="EMBL" id="POR37584.1"/>
    </source>
</evidence>
<keyword evidence="7" id="KW-0677">Repeat</keyword>
<reference evidence="16 17" key="1">
    <citation type="submission" date="2018-01" db="EMBL/GenBank/DDBJ databases">
        <title>Harnessing the power of phylogenomics to disentangle the directionality and signatures of interkingdom host jumping in the parasitic fungal genus Tolypocladium.</title>
        <authorList>
            <person name="Quandt C.A."/>
            <person name="Patterson W."/>
            <person name="Spatafora J.W."/>
        </authorList>
    </citation>
    <scope>NUCLEOTIDE SEQUENCE [LARGE SCALE GENOMIC DNA]</scope>
    <source>
        <strain evidence="16 17">NRBC 100945</strain>
    </source>
</reference>
<keyword evidence="12 13" id="KW-0472">Membrane</keyword>
<dbReference type="InterPro" id="IPR036640">
    <property type="entry name" value="ABC1_TM_sf"/>
</dbReference>
<sequence>MFSQQVIGAPFQHACTIPNGLDAGHWTGKLSCPQPLCCDSEGWGPLNPTRDGLTPCFVDLLALLVAVFGISIVAPTVRLLVKERTGKEGATKDCKYWTRMACIACLISAAIVQTVGRIGIYRQIWFADLGSWAHVLLVAVLSALLVVEYLESETEPGKVNKLIAFYWPLLALILGAKVQSAVSDCTNKDHIVYFIALCTGFGLSCVESVLVWLVRKRSAYRPLPNHNDDCPSERASLFSTLTFSWMTPMMAFGYKHRVTEDDLPELAKSDTTGASANAFGSAWRAELDRRKEPSIWRALFHGFGRAYVQALLFKAGADIFSLLQPQLLRSLMSFVGSRQGNLSNGIAIASAMFLVSVAQSLCLHQCFQRLSYTGIKVKSALLSTVYAKSLKLSNGARAAKSTGDIVNLMALDTQRLQDAIQFSQHLWSAPLQMILCVASLYQLLGLSMLAGVAVMILMIPINRFLTRAIKTLQKQQMQNKDARSNLIAEVIKMMKSLKLLAWGSAFMDKIGHIRNDRELATLRKIGTLQALSGFTGAVAPFLIACAAFTTYVLTSSNPLTTEIVFPAFVLFHLLTSPLTVLPAAISSLTEAGLAANRLGAFVTADEAREDAVSHRDAIMEAGAESVAIRDATFSWDRHETGKAIEHVNFVARTGELCCLVGRIGAGKSALIQAILGDLHRVNGTVTVCGSVAYVAQDTWLLNATVRDNITFGHEWDPEFYEATVTACALLDDFAQLPNGDQTEVGDRGILLSGGQKARLSLARAIYSRADIYLLDDPLAAVDQHVARHLVNNVLGRRGLLNRRTRIVATNSQAALAEADSVVLVQSGRVAEQGGGAQIMAMKGGLGSFVGKLGGSSESDKTAAPEAGSNTARQADIAGCPSFHRKPIDVCTASNVRTERSQRGRVKWEVYGDYAKANNRLFVALYAVALIGSQAAEIGSSMWLKHWEETHSDVGDNPRIGSFIGIYIAFGLGSAGLVLIQNVVLWLVCSIEASRTLHERMTVAIFRSPMSFFEGTPAGQILNRFSSDIYRIDESLPRQFNALFVNMAKAIFILGVITLGTPPFAVFIVPLGVFYIYMQRYYLGAKRDLKRLDSISRSPVFAHFQESLGGVATIRAYGAQERFTRENERRVDANMKAYIPSVTANRWLGVRLEFIGSFVVLLAAGFAVTSVAYDSRLSAGMVGLTISYALQITQSLGSLVRATGEVETNIVSVERVLEYTDLPSEAPEVIQSHRPPTSWPAQGAVRFVDYSIRYRPGLDLALRNINLDITAKEKIGVVGRTGAGKSTLALSLFRIIEPSQGRIDIDGLNTSSMGLLDLRQRLAIIPQDAALFEGTVRENMDPEQAHDDTELWAALELSQLKEHVATMCGGLDAKIYEGGMALQHRLSHNAHLIPTLTLDTTGSNLSQGQKQLMSLARALLRPTSILVLDEATAAVDIETDTIVQKILRQNLSGHKTVITIAHRINTVIDSDRVVVLDKGEVIEFDTPAALLAQKGAFYLLAKEAGLLEES</sequence>